<name>A0A1I8IXL3_9PLAT</name>
<protein>
    <submittedName>
        <fullName evidence="2">HNH endonuclease</fullName>
    </submittedName>
</protein>
<dbReference type="WBParaSite" id="maker-uti_cns_0018852-snap-gene-0.3-mRNA-1">
    <property type="protein sequence ID" value="maker-uti_cns_0018852-snap-gene-0.3-mRNA-1"/>
    <property type="gene ID" value="maker-uti_cns_0018852-snap-gene-0.3"/>
</dbReference>
<proteinExistence type="predicted"/>
<dbReference type="AlphaFoldDB" id="A0A1I8IXL3"/>
<evidence type="ECO:0000313" key="1">
    <source>
        <dbReference type="Proteomes" id="UP000095280"/>
    </source>
</evidence>
<accession>A0A1I8IXL3</accession>
<reference evidence="2" key="1">
    <citation type="submission" date="2016-11" db="UniProtKB">
        <authorList>
            <consortium name="WormBaseParasite"/>
        </authorList>
    </citation>
    <scope>IDENTIFICATION</scope>
</reference>
<keyword evidence="1" id="KW-1185">Reference proteome</keyword>
<evidence type="ECO:0000313" key="2">
    <source>
        <dbReference type="WBParaSite" id="maker-uti_cns_0018852-snap-gene-0.3-mRNA-1"/>
    </source>
</evidence>
<organism evidence="1 2">
    <name type="scientific">Macrostomum lignano</name>
    <dbReference type="NCBI Taxonomy" id="282301"/>
    <lineage>
        <taxon>Eukaryota</taxon>
        <taxon>Metazoa</taxon>
        <taxon>Spiralia</taxon>
        <taxon>Lophotrochozoa</taxon>
        <taxon>Platyhelminthes</taxon>
        <taxon>Rhabditophora</taxon>
        <taxon>Macrostomorpha</taxon>
        <taxon>Macrostomida</taxon>
        <taxon>Macrostomidae</taxon>
        <taxon>Macrostomum</taxon>
    </lineage>
</organism>
<dbReference type="Proteomes" id="UP000095280">
    <property type="component" value="Unplaced"/>
</dbReference>
<sequence>MSSTMRQCRQCGEWITLPSLDKNHGLLPSLDMLVWLASPQPVVLLNVPSKA</sequence>